<sequence length="58" mass="5974">MSRLLFPAAIIIILASVAFAHWETSGSEPAPGTPPMSQAAPKLGADASMPSVNPVSRQ</sequence>
<proteinExistence type="predicted"/>
<protein>
    <submittedName>
        <fullName evidence="3">Uncharacterized protein</fullName>
    </submittedName>
</protein>
<keyword evidence="2" id="KW-0732">Signal</keyword>
<feature type="chain" id="PRO_5042583650" evidence="2">
    <location>
        <begin position="21"/>
        <end position="58"/>
    </location>
</feature>
<comment type="caution">
    <text evidence="3">The sequence shown here is derived from an EMBL/GenBank/DDBJ whole genome shotgun (WGS) entry which is preliminary data.</text>
</comment>
<feature type="signal peptide" evidence="2">
    <location>
        <begin position="1"/>
        <end position="20"/>
    </location>
</feature>
<dbReference type="Proteomes" id="UP001223420">
    <property type="component" value="Unassembled WGS sequence"/>
</dbReference>
<evidence type="ECO:0000256" key="2">
    <source>
        <dbReference type="SAM" id="SignalP"/>
    </source>
</evidence>
<evidence type="ECO:0000313" key="3">
    <source>
        <dbReference type="EMBL" id="MDQ0542312.1"/>
    </source>
</evidence>
<evidence type="ECO:0000313" key="4">
    <source>
        <dbReference type="Proteomes" id="UP001223420"/>
    </source>
</evidence>
<reference evidence="3" key="1">
    <citation type="submission" date="2023-07" db="EMBL/GenBank/DDBJ databases">
        <title>Genomic Encyclopedia of Type Strains, Phase IV (KMG-IV): sequencing the most valuable type-strain genomes for metagenomic binning, comparative biology and taxonomic classification.</title>
        <authorList>
            <person name="Goeker M."/>
        </authorList>
    </citation>
    <scope>NUCLEOTIDE SEQUENCE</scope>
    <source>
        <strain evidence="3">DSM 19569</strain>
    </source>
</reference>
<dbReference type="EMBL" id="JAUSWL010000002">
    <property type="protein sequence ID" value="MDQ0542312.1"/>
    <property type="molecule type" value="Genomic_DNA"/>
</dbReference>
<accession>A0AAJ1TSB3</accession>
<name>A0AAJ1TSB3_9HYPH</name>
<dbReference type="AlphaFoldDB" id="A0AAJ1TSB3"/>
<gene>
    <name evidence="3" type="ORF">QO001_001230</name>
</gene>
<organism evidence="3 4">
    <name type="scientific">Methylobacterium brachiatum</name>
    <dbReference type="NCBI Taxonomy" id="269660"/>
    <lineage>
        <taxon>Bacteria</taxon>
        <taxon>Pseudomonadati</taxon>
        <taxon>Pseudomonadota</taxon>
        <taxon>Alphaproteobacteria</taxon>
        <taxon>Hyphomicrobiales</taxon>
        <taxon>Methylobacteriaceae</taxon>
        <taxon>Methylobacterium</taxon>
    </lineage>
</organism>
<evidence type="ECO:0000256" key="1">
    <source>
        <dbReference type="SAM" id="MobiDB-lite"/>
    </source>
</evidence>
<feature type="region of interest" description="Disordered" evidence="1">
    <location>
        <begin position="24"/>
        <end position="58"/>
    </location>
</feature>
<dbReference type="RefSeq" id="WP_230365694.1">
    <property type="nucleotide sequence ID" value="NZ_JAJALK010000003.1"/>
</dbReference>